<dbReference type="RefSeq" id="WP_238745690.1">
    <property type="nucleotide sequence ID" value="NZ_JAKOOW010000008.1"/>
</dbReference>
<gene>
    <name evidence="1" type="ORF">MB824_02575</name>
</gene>
<accession>A0ABS9NLJ4</accession>
<dbReference type="Proteomes" id="UP001298424">
    <property type="component" value="Unassembled WGS sequence"/>
</dbReference>
<protein>
    <submittedName>
        <fullName evidence="1">Virulence RhuM family protein</fullName>
    </submittedName>
</protein>
<reference evidence="1 2" key="1">
    <citation type="submission" date="2022-02" db="EMBL/GenBank/DDBJ databases">
        <title>Genome sequence data of Kingella unionensis sp. nov. strain CICC 24913 (CCUG 75125).</title>
        <authorList>
            <person name="Xiao M."/>
        </authorList>
    </citation>
    <scope>NUCLEOTIDE SEQUENCE [LARGE SCALE GENOMIC DNA]</scope>
    <source>
        <strain evidence="1 2">CICC 24913</strain>
    </source>
</reference>
<organism evidence="1 2">
    <name type="scientific">Kingella pumchi</name>
    <dbReference type="NCBI Taxonomy" id="2779506"/>
    <lineage>
        <taxon>Bacteria</taxon>
        <taxon>Pseudomonadati</taxon>
        <taxon>Pseudomonadota</taxon>
        <taxon>Betaproteobacteria</taxon>
        <taxon>Neisseriales</taxon>
        <taxon>Neisseriaceae</taxon>
        <taxon>Kingella</taxon>
    </lineage>
</organism>
<sequence>MDNLIIYNTDDGQSHVSLLVSDGEAWLTQNQLAELFSTSVPNIATHIKNILEDKELNEVSVIKDFLITAQDGKQYQVKHYALDMILAVGFRVRSPRGVQFRRWANTQLRAYLDKGFVLDKERLKNPQGRFDYFDDLLAEIREIRASEARFYQKVRDLFALSSDYDKTDKAAQMFFAETQNKLIFAVTRQTAAELVCARADAALPNMGLTSWKGRMVRKGDIVVAKNYLSADELDTLNRLVMIFLESAELRVKNRQDLTLDFWRGNVDNLIDFNGFPVLEDKGSRTHRQMELFAQEQYALFDQARKAAKLAAAEAEDLRELENWQAELEKR</sequence>
<evidence type="ECO:0000313" key="2">
    <source>
        <dbReference type="Proteomes" id="UP001298424"/>
    </source>
</evidence>
<proteinExistence type="predicted"/>
<name>A0ABS9NLJ4_9NEIS</name>
<dbReference type="InterPro" id="IPR011204">
    <property type="entry name" value="Virulence_RhuM-like"/>
</dbReference>
<dbReference type="PIRSF" id="PIRSF015268">
    <property type="entry name" value="Virulence_RhuM"/>
    <property type="match status" value="1"/>
</dbReference>
<dbReference type="Pfam" id="PF13310">
    <property type="entry name" value="Virulence_RhuM"/>
    <property type="match status" value="1"/>
</dbReference>
<keyword evidence="2" id="KW-1185">Reference proteome</keyword>
<dbReference type="PANTHER" id="PTHR35810">
    <property type="entry name" value="CYTOPLASMIC PROTEIN-RELATED"/>
    <property type="match status" value="1"/>
</dbReference>
<comment type="caution">
    <text evidence="1">The sequence shown here is derived from an EMBL/GenBank/DDBJ whole genome shotgun (WGS) entry which is preliminary data.</text>
</comment>
<dbReference type="EMBL" id="JAKOOW010000008">
    <property type="protein sequence ID" value="MCG6503380.1"/>
    <property type="molecule type" value="Genomic_DNA"/>
</dbReference>
<evidence type="ECO:0000313" key="1">
    <source>
        <dbReference type="EMBL" id="MCG6503380.1"/>
    </source>
</evidence>
<dbReference type="PANTHER" id="PTHR35810:SF1">
    <property type="entry name" value="CYTOPLASMIC PROTEIN"/>
    <property type="match status" value="1"/>
</dbReference>